<organism evidence="6 7">
    <name type="scientific">Cinnamomum micranthum f. kanehirae</name>
    <dbReference type="NCBI Taxonomy" id="337451"/>
    <lineage>
        <taxon>Eukaryota</taxon>
        <taxon>Viridiplantae</taxon>
        <taxon>Streptophyta</taxon>
        <taxon>Embryophyta</taxon>
        <taxon>Tracheophyta</taxon>
        <taxon>Spermatophyta</taxon>
        <taxon>Magnoliopsida</taxon>
        <taxon>Magnoliidae</taxon>
        <taxon>Laurales</taxon>
        <taxon>Lauraceae</taxon>
        <taxon>Cinnamomum</taxon>
    </lineage>
</organism>
<dbReference type="PANTHER" id="PTHR20861:SF1">
    <property type="entry name" value="HOMOSERINE KINASE"/>
    <property type="match status" value="1"/>
</dbReference>
<dbReference type="EMBL" id="QPKB01000010">
    <property type="protein sequence ID" value="RWR93725.1"/>
    <property type="molecule type" value="Genomic_DNA"/>
</dbReference>
<proteinExistence type="predicted"/>
<dbReference type="OrthoDB" id="195231at2759"/>
<evidence type="ECO:0000259" key="5">
    <source>
        <dbReference type="Pfam" id="PF08544"/>
    </source>
</evidence>
<protein>
    <submittedName>
        <fullName evidence="6">Homoserine kinase</fullName>
    </submittedName>
</protein>
<gene>
    <name evidence="6" type="ORF">CKAN_02299300</name>
</gene>
<accession>A0A443PSL5</accession>
<feature type="domain" description="GHMP kinase C-terminal" evidence="5">
    <location>
        <begin position="3"/>
        <end position="52"/>
    </location>
</feature>
<dbReference type="Pfam" id="PF08544">
    <property type="entry name" value="GHMP_kinases_C"/>
    <property type="match status" value="1"/>
</dbReference>
<dbReference type="PANTHER" id="PTHR20861">
    <property type="entry name" value="HOMOSERINE/4-DIPHOSPHOCYTIDYL-2-C-METHYL-D-ERYTHRITOL KINASE"/>
    <property type="match status" value="1"/>
</dbReference>
<evidence type="ECO:0000256" key="3">
    <source>
        <dbReference type="ARBA" id="ARBA00022777"/>
    </source>
</evidence>
<reference evidence="6 7" key="1">
    <citation type="journal article" date="2019" name="Nat. Plants">
        <title>Stout camphor tree genome fills gaps in understanding of flowering plant genome evolution.</title>
        <authorList>
            <person name="Chaw S.M."/>
            <person name="Liu Y.C."/>
            <person name="Wu Y.W."/>
            <person name="Wang H.Y."/>
            <person name="Lin C.I."/>
            <person name="Wu C.S."/>
            <person name="Ke H.M."/>
            <person name="Chang L.Y."/>
            <person name="Hsu C.Y."/>
            <person name="Yang H.T."/>
            <person name="Sudianto E."/>
            <person name="Hsu M.H."/>
            <person name="Wu K.P."/>
            <person name="Wang L.N."/>
            <person name="Leebens-Mack J.H."/>
            <person name="Tsai I.J."/>
        </authorList>
    </citation>
    <scope>NUCLEOTIDE SEQUENCE [LARGE SCALE GENOMIC DNA]</scope>
    <source>
        <strain evidence="7">cv. Chaw 1501</strain>
        <tissue evidence="6">Young leaves</tissue>
    </source>
</reference>
<keyword evidence="7" id="KW-1185">Reference proteome</keyword>
<evidence type="ECO:0000256" key="4">
    <source>
        <dbReference type="ARBA" id="ARBA00022840"/>
    </source>
</evidence>
<sequence>MPLIPGMSAVKKAALEAGAFGCTISGAGPTAVAVTDDEKRGREIGERMSDWWQFQLRAALALALAWWHWCDHKVKDDVDDVGLGDRVMDYIGLH</sequence>
<dbReference type="GO" id="GO:0016301">
    <property type="term" value="F:kinase activity"/>
    <property type="evidence" value="ECO:0007669"/>
    <property type="project" value="UniProtKB-KW"/>
</dbReference>
<evidence type="ECO:0000313" key="7">
    <source>
        <dbReference type="Proteomes" id="UP000283530"/>
    </source>
</evidence>
<dbReference type="InterPro" id="IPR036554">
    <property type="entry name" value="GHMP_kinase_C_sf"/>
</dbReference>
<evidence type="ECO:0000256" key="1">
    <source>
        <dbReference type="ARBA" id="ARBA00022679"/>
    </source>
</evidence>
<dbReference type="STRING" id="337451.A0A443PSL5"/>
<keyword evidence="1" id="KW-0808">Transferase</keyword>
<dbReference type="Proteomes" id="UP000283530">
    <property type="component" value="Unassembled WGS sequence"/>
</dbReference>
<evidence type="ECO:0000313" key="6">
    <source>
        <dbReference type="EMBL" id="RWR93725.1"/>
    </source>
</evidence>
<keyword evidence="2" id="KW-0547">Nucleotide-binding</keyword>
<comment type="caution">
    <text evidence="6">The sequence shown here is derived from an EMBL/GenBank/DDBJ whole genome shotgun (WGS) entry which is preliminary data.</text>
</comment>
<dbReference type="GO" id="GO:0005524">
    <property type="term" value="F:ATP binding"/>
    <property type="evidence" value="ECO:0007669"/>
    <property type="project" value="UniProtKB-KW"/>
</dbReference>
<keyword evidence="3 6" id="KW-0418">Kinase</keyword>
<dbReference type="Gene3D" id="3.30.70.890">
    <property type="entry name" value="GHMP kinase, C-terminal domain"/>
    <property type="match status" value="1"/>
</dbReference>
<evidence type="ECO:0000256" key="2">
    <source>
        <dbReference type="ARBA" id="ARBA00022741"/>
    </source>
</evidence>
<dbReference type="SUPFAM" id="SSF55060">
    <property type="entry name" value="GHMP Kinase, C-terminal domain"/>
    <property type="match status" value="1"/>
</dbReference>
<keyword evidence="4" id="KW-0067">ATP-binding</keyword>
<name>A0A443PSL5_9MAGN</name>
<dbReference type="AlphaFoldDB" id="A0A443PSL5"/>
<dbReference type="InterPro" id="IPR013750">
    <property type="entry name" value="GHMP_kinase_C_dom"/>
</dbReference>